<feature type="transmembrane region" description="Helical" evidence="2">
    <location>
        <begin position="162"/>
        <end position="195"/>
    </location>
</feature>
<evidence type="ECO:0000313" key="5">
    <source>
        <dbReference type="Proteomes" id="UP000521748"/>
    </source>
</evidence>
<feature type="transmembrane region" description="Helical" evidence="2">
    <location>
        <begin position="114"/>
        <end position="142"/>
    </location>
</feature>
<evidence type="ECO:0000256" key="1">
    <source>
        <dbReference type="SAM" id="MobiDB-lite"/>
    </source>
</evidence>
<feature type="transmembrane region" description="Helical" evidence="2">
    <location>
        <begin position="251"/>
        <end position="270"/>
    </location>
</feature>
<evidence type="ECO:0000259" key="3">
    <source>
        <dbReference type="Pfam" id="PF25231"/>
    </source>
</evidence>
<accession>A0A7Y9S715</accession>
<feature type="transmembrane region" description="Helical" evidence="2">
    <location>
        <begin position="310"/>
        <end position="340"/>
    </location>
</feature>
<feature type="domain" description="DUF7847" evidence="3">
    <location>
        <begin position="93"/>
        <end position="373"/>
    </location>
</feature>
<feature type="region of interest" description="Disordered" evidence="1">
    <location>
        <begin position="1"/>
        <end position="80"/>
    </location>
</feature>
<dbReference type="AlphaFoldDB" id="A0A7Y9S715"/>
<sequence>MSNESYPPAMPPQQPPQPPWGQPPQWGQQPSWGQQNQWGQPAPQAPWGQQPQWGQQNQWGQAPNGPFPGQQPGQHYVAPPKPGVIPLRPLGLGEILDGAFQAARRNGKAMFGTALLVQAGSTVLSLLAILLSVGVASGNFLNLMDSLNSGSSLSSTDANNLGIFLIGVFVAIAISGFISVIALMVLQGVLVIPVMRSTVNRSTGFKQMWRLAKPRIWTLILLAVIYAVAAVVLIALLIGVTILLAMSIGLVSIPIAILLGMGLVVLSLWITTKLLLAPAAIVVENLRLFEGVKRSWTLTNRQWWRTFGSFFLAQLIVGTISGLISFPVSMLMGMLTPLLIPNPTPSETFGVLMITQVLSYLLSSLIAAVSYAFQSGVLALIYVDLRIRKEGFDLLLLKDLENATEVNPDGIPGAPLPAAAWAPQ</sequence>
<reference evidence="4 5" key="1">
    <citation type="submission" date="2020-07" db="EMBL/GenBank/DDBJ databases">
        <title>Sequencing the genomes of 1000 actinobacteria strains.</title>
        <authorList>
            <person name="Klenk H.-P."/>
        </authorList>
    </citation>
    <scope>NUCLEOTIDE SEQUENCE [LARGE SCALE GENOMIC DNA]</scope>
    <source>
        <strain evidence="4 5">DSM 102047</strain>
    </source>
</reference>
<dbReference type="SUPFAM" id="SSF81995">
    <property type="entry name" value="beta-sandwich domain of Sec23/24"/>
    <property type="match status" value="1"/>
</dbReference>
<dbReference type="InterPro" id="IPR057169">
    <property type="entry name" value="DUF7847"/>
</dbReference>
<feature type="compositionally biased region" description="Pro residues" evidence="1">
    <location>
        <begin position="8"/>
        <end position="22"/>
    </location>
</feature>
<feature type="compositionally biased region" description="Low complexity" evidence="1">
    <location>
        <begin position="23"/>
        <end position="74"/>
    </location>
</feature>
<keyword evidence="2" id="KW-1133">Transmembrane helix</keyword>
<comment type="caution">
    <text evidence="4">The sequence shown here is derived from an EMBL/GenBank/DDBJ whole genome shotgun (WGS) entry which is preliminary data.</text>
</comment>
<keyword evidence="5" id="KW-1185">Reference proteome</keyword>
<keyword evidence="2" id="KW-0812">Transmembrane</keyword>
<evidence type="ECO:0000313" key="4">
    <source>
        <dbReference type="EMBL" id="NYE94911.1"/>
    </source>
</evidence>
<feature type="transmembrane region" description="Helical" evidence="2">
    <location>
        <begin position="216"/>
        <end position="245"/>
    </location>
</feature>
<feature type="transmembrane region" description="Helical" evidence="2">
    <location>
        <begin position="360"/>
        <end position="383"/>
    </location>
</feature>
<proteinExistence type="predicted"/>
<name>A0A7Y9S715_9MICC</name>
<dbReference type="Proteomes" id="UP000521748">
    <property type="component" value="Unassembled WGS sequence"/>
</dbReference>
<protein>
    <submittedName>
        <fullName evidence="4">Membrane-anchored glycerophosphoryl diester phosphodiesterase (GDPDase)</fullName>
    </submittedName>
</protein>
<evidence type="ECO:0000256" key="2">
    <source>
        <dbReference type="SAM" id="Phobius"/>
    </source>
</evidence>
<dbReference type="EMBL" id="JACBYQ010000001">
    <property type="protein sequence ID" value="NYE94911.1"/>
    <property type="molecule type" value="Genomic_DNA"/>
</dbReference>
<keyword evidence="2" id="KW-0472">Membrane</keyword>
<dbReference type="Pfam" id="PF25231">
    <property type="entry name" value="DUF7847"/>
    <property type="match status" value="1"/>
</dbReference>
<organism evidence="4 5">
    <name type="scientific">Psychromicrobium silvestre</name>
    <dbReference type="NCBI Taxonomy" id="1645614"/>
    <lineage>
        <taxon>Bacteria</taxon>
        <taxon>Bacillati</taxon>
        <taxon>Actinomycetota</taxon>
        <taxon>Actinomycetes</taxon>
        <taxon>Micrococcales</taxon>
        <taxon>Micrococcaceae</taxon>
        <taxon>Psychromicrobium</taxon>
    </lineage>
</organism>
<dbReference type="RefSeq" id="WP_179388621.1">
    <property type="nucleotide sequence ID" value="NZ_JACBYQ010000001.1"/>
</dbReference>
<gene>
    <name evidence="4" type="ORF">FHU41_001132</name>
</gene>